<feature type="transmembrane region" description="Helical" evidence="1">
    <location>
        <begin position="314"/>
        <end position="333"/>
    </location>
</feature>
<feature type="transmembrane region" description="Helical" evidence="1">
    <location>
        <begin position="283"/>
        <end position="302"/>
    </location>
</feature>
<proteinExistence type="predicted"/>
<name>A0A081PB75_9BACL</name>
<organism evidence="2 3">
    <name type="scientific">Paenibacillus tyrfis</name>
    <dbReference type="NCBI Taxonomy" id="1501230"/>
    <lineage>
        <taxon>Bacteria</taxon>
        <taxon>Bacillati</taxon>
        <taxon>Bacillota</taxon>
        <taxon>Bacilli</taxon>
        <taxon>Bacillales</taxon>
        <taxon>Paenibacillaceae</taxon>
        <taxon>Paenibacillus</taxon>
    </lineage>
</organism>
<evidence type="ECO:0000313" key="3">
    <source>
        <dbReference type="Proteomes" id="UP000028123"/>
    </source>
</evidence>
<feature type="transmembrane region" description="Helical" evidence="1">
    <location>
        <begin position="170"/>
        <end position="201"/>
    </location>
</feature>
<protein>
    <submittedName>
        <fullName evidence="2">Uncharacterized protein</fullName>
    </submittedName>
</protein>
<accession>A0A081PB75</accession>
<dbReference type="Proteomes" id="UP000028123">
    <property type="component" value="Unassembled WGS sequence"/>
</dbReference>
<comment type="caution">
    <text evidence="2">The sequence shown here is derived from an EMBL/GenBank/DDBJ whole genome shotgun (WGS) entry which is preliminary data.</text>
</comment>
<feature type="transmembrane region" description="Helical" evidence="1">
    <location>
        <begin position="339"/>
        <end position="359"/>
    </location>
</feature>
<feature type="transmembrane region" description="Helical" evidence="1">
    <location>
        <begin position="366"/>
        <end position="383"/>
    </location>
</feature>
<dbReference type="eggNOG" id="ENOG502Z8MM">
    <property type="taxonomic scope" value="Bacteria"/>
</dbReference>
<feature type="transmembrane region" description="Helical" evidence="1">
    <location>
        <begin position="88"/>
        <end position="108"/>
    </location>
</feature>
<evidence type="ECO:0000256" key="1">
    <source>
        <dbReference type="SAM" id="Phobius"/>
    </source>
</evidence>
<keyword evidence="1" id="KW-1133">Transmembrane helix</keyword>
<dbReference type="AlphaFoldDB" id="A0A081PB75"/>
<keyword evidence="1" id="KW-0812">Transmembrane</keyword>
<keyword evidence="1" id="KW-0472">Membrane</keyword>
<feature type="transmembrane region" description="Helical" evidence="1">
    <location>
        <begin position="12"/>
        <end position="31"/>
    </location>
</feature>
<dbReference type="EMBL" id="JNVM01000001">
    <property type="protein sequence ID" value="KEQ27948.1"/>
    <property type="molecule type" value="Genomic_DNA"/>
</dbReference>
<evidence type="ECO:0000313" key="2">
    <source>
        <dbReference type="EMBL" id="KEQ27948.1"/>
    </source>
</evidence>
<gene>
    <name evidence="2" type="ORF">ET33_00605</name>
</gene>
<dbReference type="RefSeq" id="WP_036675155.1">
    <property type="nucleotide sequence ID" value="NZ_JNVM01000001.1"/>
</dbReference>
<feature type="transmembrane region" description="Helical" evidence="1">
    <location>
        <begin position="138"/>
        <end position="158"/>
    </location>
</feature>
<sequence>MFKNYIISSGVIIKLNLALLFLVNFIWFNAFKFNTLMGDDLSAWDYFQNYHSSFLQYSFLEAVANKYRPVYNIIQYILFDIFGKEYKLFFFTNILFNFIIVLILYKIIYTLTKTNFISFIACLLFITSRFSYYNIIQVFGLMEALGLFFFVLIIYNSIKYYQSNNKKIYIINLLILNCLIIFTHERYIVLLPFLIFLVLAINKNNKYRMLICGILISENIFNFILKKLLLKTTVLEGTGGRPLDFDFLRISKFFISGLGNMFGLNIGDAYLNGLPIQQSSNLIISLSIILALLIIAIFIIAYCKLKDNKNCKLVIFLSLILFSSILLAASITIRQEYRWLLAPYILFLIVLSVGFNIISKSSFYKYLLVSLVALLTLSSNIYYKSFLPNVFFVNAEMISDSVYKETIEKYGNNISRYEIFIQKHDSLPWTLLDSTFFKVYTNKDMKINYVNNLSKLNINKEEAVLLFKLDDNKKFINVTENYIELPNENKISAKILPQEWSSPEKKYPQNTLSGDKLVYKLIPKLNKKKGLMLKRMDTNQELLLSDNVIDNESISLLESGKFAYYNISEQYDIIWIPVPAGMEKINWETEFYHYE</sequence>
<keyword evidence="3" id="KW-1185">Reference proteome</keyword>
<reference evidence="2 3" key="1">
    <citation type="submission" date="2014-06" db="EMBL/GenBank/DDBJ databases">
        <title>Draft genome sequence of Paenibacillus sp. MSt1.</title>
        <authorList>
            <person name="Aw Y.K."/>
            <person name="Ong K.S."/>
            <person name="Gan H.M."/>
            <person name="Lee S.M."/>
        </authorList>
    </citation>
    <scope>NUCLEOTIDE SEQUENCE [LARGE SCALE GENOMIC DNA]</scope>
    <source>
        <strain evidence="2 3">MSt1</strain>
    </source>
</reference>
<dbReference type="OrthoDB" id="1929811at2"/>